<evidence type="ECO:0000256" key="6">
    <source>
        <dbReference type="SAM" id="Phobius"/>
    </source>
</evidence>
<dbReference type="EMBL" id="AZHW01001090">
    <property type="protein sequence ID" value="ETW94278.1"/>
    <property type="molecule type" value="Genomic_DNA"/>
</dbReference>
<dbReference type="AlphaFoldDB" id="W4L896"/>
<evidence type="ECO:0000256" key="2">
    <source>
        <dbReference type="ARBA" id="ARBA00022475"/>
    </source>
</evidence>
<sequence length="315" mass="33588">MKNTLLLLLALAIVALGYILTGVVENRYYFFAAYVVLQYIVLATAWNILGGYTGYVNFGTAAFFATGAYTAVVCIKAFKAYFLIMLLAGGAVSGLLGLGIGYLTLRLRGVYFSIATLALAVVLQTVVMNWNFVGGAAGFYAIRPREVPLFSNYVEFLFAMMVLLAVVALAVAWCIEHSWVGRGLAAIRDDEEAAECMGVPTLKLKLIATTVSGMLMGMAGAPFPYYVTYVEPSSAFNLDYAVNSLAMPLIGGTATWVGPAVGAILLGTAQQIATVTISSELNLLIVGVVLVAFVILAPEGIVGLVQRMVKRKRVS</sequence>
<keyword evidence="3 6" id="KW-0812">Transmembrane</keyword>
<dbReference type="Proteomes" id="UP000019141">
    <property type="component" value="Unassembled WGS sequence"/>
</dbReference>
<dbReference type="GO" id="GO:0005886">
    <property type="term" value="C:plasma membrane"/>
    <property type="evidence" value="ECO:0007669"/>
    <property type="project" value="UniProtKB-SubCell"/>
</dbReference>
<evidence type="ECO:0000256" key="3">
    <source>
        <dbReference type="ARBA" id="ARBA00022692"/>
    </source>
</evidence>
<feature type="transmembrane region" description="Helical" evidence="6">
    <location>
        <begin position="245"/>
        <end position="269"/>
    </location>
</feature>
<evidence type="ECO:0000313" key="8">
    <source>
        <dbReference type="Proteomes" id="UP000019141"/>
    </source>
</evidence>
<feature type="transmembrane region" description="Helical" evidence="6">
    <location>
        <begin position="31"/>
        <end position="49"/>
    </location>
</feature>
<feature type="transmembrane region" description="Helical" evidence="6">
    <location>
        <begin position="56"/>
        <end position="78"/>
    </location>
</feature>
<feature type="transmembrane region" description="Helical" evidence="6">
    <location>
        <begin position="84"/>
        <end position="103"/>
    </location>
</feature>
<name>W4L896_ENTF1</name>
<dbReference type="CDD" id="cd06581">
    <property type="entry name" value="TM_PBP1_LivM_like"/>
    <property type="match status" value="1"/>
</dbReference>
<protein>
    <submittedName>
        <fullName evidence="7">Branched-chain amino acid ABC transporter permease</fullName>
    </submittedName>
</protein>
<evidence type="ECO:0000256" key="5">
    <source>
        <dbReference type="ARBA" id="ARBA00023136"/>
    </source>
</evidence>
<dbReference type="InterPro" id="IPR043428">
    <property type="entry name" value="LivM-like"/>
</dbReference>
<keyword evidence="5 6" id="KW-0472">Membrane</keyword>
<comment type="caution">
    <text evidence="7">The sequence shown here is derived from an EMBL/GenBank/DDBJ whole genome shotgun (WGS) entry which is preliminary data.</text>
</comment>
<dbReference type="InterPro" id="IPR001851">
    <property type="entry name" value="ABC_transp_permease"/>
</dbReference>
<evidence type="ECO:0000313" key="7">
    <source>
        <dbReference type="EMBL" id="ETW94278.1"/>
    </source>
</evidence>
<dbReference type="GO" id="GO:0015658">
    <property type="term" value="F:branched-chain amino acid transmembrane transporter activity"/>
    <property type="evidence" value="ECO:0007669"/>
    <property type="project" value="InterPro"/>
</dbReference>
<accession>W4L896</accession>
<evidence type="ECO:0000256" key="4">
    <source>
        <dbReference type="ARBA" id="ARBA00022989"/>
    </source>
</evidence>
<organism evidence="7 8">
    <name type="scientific">Entotheonella factor</name>
    <dbReference type="NCBI Taxonomy" id="1429438"/>
    <lineage>
        <taxon>Bacteria</taxon>
        <taxon>Pseudomonadati</taxon>
        <taxon>Nitrospinota/Tectimicrobiota group</taxon>
        <taxon>Candidatus Tectimicrobiota</taxon>
        <taxon>Candidatus Entotheonellia</taxon>
        <taxon>Candidatus Entotheonellales</taxon>
        <taxon>Candidatus Entotheonellaceae</taxon>
        <taxon>Candidatus Entotheonella</taxon>
    </lineage>
</organism>
<gene>
    <name evidence="7" type="ORF">ETSY1_35595</name>
</gene>
<dbReference type="PANTHER" id="PTHR30482:SF10">
    <property type="entry name" value="HIGH-AFFINITY BRANCHED-CHAIN AMINO ACID TRANSPORT PROTEIN BRAE"/>
    <property type="match status" value="1"/>
</dbReference>
<feature type="transmembrane region" description="Helical" evidence="6">
    <location>
        <begin position="281"/>
        <end position="305"/>
    </location>
</feature>
<dbReference type="Pfam" id="PF02653">
    <property type="entry name" value="BPD_transp_2"/>
    <property type="match status" value="1"/>
</dbReference>
<evidence type="ECO:0000256" key="1">
    <source>
        <dbReference type="ARBA" id="ARBA00004651"/>
    </source>
</evidence>
<feature type="transmembrane region" description="Helical" evidence="6">
    <location>
        <begin position="110"/>
        <end position="133"/>
    </location>
</feature>
<feature type="transmembrane region" description="Helical" evidence="6">
    <location>
        <begin position="153"/>
        <end position="175"/>
    </location>
</feature>
<keyword evidence="4 6" id="KW-1133">Transmembrane helix</keyword>
<dbReference type="PANTHER" id="PTHR30482">
    <property type="entry name" value="HIGH-AFFINITY BRANCHED-CHAIN AMINO ACID TRANSPORT SYSTEM PERMEASE"/>
    <property type="match status" value="1"/>
</dbReference>
<comment type="subcellular location">
    <subcellularLocation>
        <location evidence="1">Cell membrane</location>
        <topology evidence="1">Multi-pass membrane protein</topology>
    </subcellularLocation>
</comment>
<proteinExistence type="predicted"/>
<dbReference type="HOGENOM" id="CLU_031365_2_0_7"/>
<feature type="transmembrane region" description="Helical" evidence="6">
    <location>
        <begin position="206"/>
        <end position="225"/>
    </location>
</feature>
<keyword evidence="2" id="KW-1003">Cell membrane</keyword>
<reference evidence="7 8" key="1">
    <citation type="journal article" date="2014" name="Nature">
        <title>An environmental bacterial taxon with a large and distinct metabolic repertoire.</title>
        <authorList>
            <person name="Wilson M.C."/>
            <person name="Mori T."/>
            <person name="Ruckert C."/>
            <person name="Uria A.R."/>
            <person name="Helf M.J."/>
            <person name="Takada K."/>
            <person name="Gernert C."/>
            <person name="Steffens U.A."/>
            <person name="Heycke N."/>
            <person name="Schmitt S."/>
            <person name="Rinke C."/>
            <person name="Helfrich E.J."/>
            <person name="Brachmann A.O."/>
            <person name="Gurgui C."/>
            <person name="Wakimoto T."/>
            <person name="Kracht M."/>
            <person name="Crusemann M."/>
            <person name="Hentschel U."/>
            <person name="Abe I."/>
            <person name="Matsunaga S."/>
            <person name="Kalinowski J."/>
            <person name="Takeyama H."/>
            <person name="Piel J."/>
        </authorList>
    </citation>
    <scope>NUCLEOTIDE SEQUENCE [LARGE SCALE GENOMIC DNA]</scope>
    <source>
        <strain evidence="8">TSY1</strain>
    </source>
</reference>
<keyword evidence="8" id="KW-1185">Reference proteome</keyword>